<dbReference type="PANTHER" id="PTHR45665:SF32">
    <property type="entry name" value="AQUAPORIN TIP1-3-LIKE"/>
    <property type="match status" value="1"/>
</dbReference>
<accession>A0ABS8VBF9</accession>
<keyword evidence="3 6" id="KW-0812">Transmembrane</keyword>
<dbReference type="InterPro" id="IPR023271">
    <property type="entry name" value="Aquaporin-like"/>
</dbReference>
<comment type="subcellular location">
    <subcellularLocation>
        <location evidence="1">Membrane</location>
        <topology evidence="1">Multi-pass membrane protein</topology>
    </subcellularLocation>
</comment>
<dbReference type="Proteomes" id="UP000823775">
    <property type="component" value="Unassembled WGS sequence"/>
</dbReference>
<evidence type="ECO:0000256" key="3">
    <source>
        <dbReference type="ARBA" id="ARBA00022692"/>
    </source>
</evidence>
<evidence type="ECO:0000256" key="2">
    <source>
        <dbReference type="ARBA" id="ARBA00022448"/>
    </source>
</evidence>
<gene>
    <name evidence="8" type="primary">TIP1-2_2</name>
    <name evidence="8" type="ORF">HAX54_032947</name>
</gene>
<comment type="caution">
    <text evidence="8">The sequence shown here is derived from an EMBL/GenBank/DDBJ whole genome shotgun (WGS) entry which is preliminary data.</text>
</comment>
<evidence type="ECO:0000256" key="7">
    <source>
        <dbReference type="SAM" id="Phobius"/>
    </source>
</evidence>
<keyword evidence="2 6" id="KW-0813">Transport</keyword>
<keyword evidence="9" id="KW-1185">Reference proteome</keyword>
<dbReference type="InterPro" id="IPR022357">
    <property type="entry name" value="MIP_CS"/>
</dbReference>
<dbReference type="PANTHER" id="PTHR45665">
    <property type="entry name" value="AQUAPORIN-8"/>
    <property type="match status" value="1"/>
</dbReference>
<feature type="transmembrane region" description="Helical" evidence="7">
    <location>
        <begin position="172"/>
        <end position="194"/>
    </location>
</feature>
<dbReference type="SUPFAM" id="SSF81338">
    <property type="entry name" value="Aquaporin-like"/>
    <property type="match status" value="1"/>
</dbReference>
<reference evidence="8 9" key="1">
    <citation type="journal article" date="2021" name="BMC Genomics">
        <title>Datura genome reveals duplications of psychoactive alkaloid biosynthetic genes and high mutation rate following tissue culture.</title>
        <authorList>
            <person name="Rajewski A."/>
            <person name="Carter-House D."/>
            <person name="Stajich J."/>
            <person name="Litt A."/>
        </authorList>
    </citation>
    <scope>NUCLEOTIDE SEQUENCE [LARGE SCALE GENOMIC DNA]</scope>
    <source>
        <strain evidence="8">AR-01</strain>
    </source>
</reference>
<evidence type="ECO:0000256" key="6">
    <source>
        <dbReference type="RuleBase" id="RU000477"/>
    </source>
</evidence>
<dbReference type="InterPro" id="IPR034294">
    <property type="entry name" value="Aquaporin_transptr"/>
</dbReference>
<evidence type="ECO:0000256" key="1">
    <source>
        <dbReference type="ARBA" id="ARBA00004141"/>
    </source>
</evidence>
<dbReference type="PRINTS" id="PR00783">
    <property type="entry name" value="MINTRINSICP"/>
</dbReference>
<feature type="transmembrane region" description="Helical" evidence="7">
    <location>
        <begin position="24"/>
        <end position="45"/>
    </location>
</feature>
<proteinExistence type="inferred from homology"/>
<organism evidence="8 9">
    <name type="scientific">Datura stramonium</name>
    <name type="common">Jimsonweed</name>
    <name type="synonym">Common thornapple</name>
    <dbReference type="NCBI Taxonomy" id="4076"/>
    <lineage>
        <taxon>Eukaryota</taxon>
        <taxon>Viridiplantae</taxon>
        <taxon>Streptophyta</taxon>
        <taxon>Embryophyta</taxon>
        <taxon>Tracheophyta</taxon>
        <taxon>Spermatophyta</taxon>
        <taxon>Magnoliopsida</taxon>
        <taxon>eudicotyledons</taxon>
        <taxon>Gunneridae</taxon>
        <taxon>Pentapetalae</taxon>
        <taxon>asterids</taxon>
        <taxon>lamiids</taxon>
        <taxon>Solanales</taxon>
        <taxon>Solanaceae</taxon>
        <taxon>Solanoideae</taxon>
        <taxon>Datureae</taxon>
        <taxon>Datura</taxon>
    </lineage>
</organism>
<protein>
    <submittedName>
        <fullName evidence="8">Aquaporin</fullName>
    </submittedName>
</protein>
<evidence type="ECO:0000256" key="5">
    <source>
        <dbReference type="ARBA" id="ARBA00023136"/>
    </source>
</evidence>
<dbReference type="Pfam" id="PF00230">
    <property type="entry name" value="MIP"/>
    <property type="match status" value="1"/>
</dbReference>
<dbReference type="PROSITE" id="PS00221">
    <property type="entry name" value="MIP"/>
    <property type="match status" value="1"/>
</dbReference>
<feature type="transmembrane region" description="Helical" evidence="7">
    <location>
        <begin position="57"/>
        <end position="78"/>
    </location>
</feature>
<feature type="transmembrane region" description="Helical" evidence="7">
    <location>
        <begin position="141"/>
        <end position="160"/>
    </location>
</feature>
<dbReference type="EMBL" id="JACEIK010004203">
    <property type="protein sequence ID" value="MCD9644593.1"/>
    <property type="molecule type" value="Genomic_DNA"/>
</dbReference>
<keyword evidence="4 7" id="KW-1133">Transmembrane helix</keyword>
<evidence type="ECO:0000313" key="8">
    <source>
        <dbReference type="EMBL" id="MCD9644593.1"/>
    </source>
</evidence>
<name>A0ABS8VBF9_DATST</name>
<evidence type="ECO:0000256" key="4">
    <source>
        <dbReference type="ARBA" id="ARBA00022989"/>
    </source>
</evidence>
<comment type="similarity">
    <text evidence="6">Belongs to the MIP/aquaporin (TC 1.A.8) family.</text>
</comment>
<keyword evidence="5 7" id="KW-0472">Membrane</keyword>
<evidence type="ECO:0000313" key="9">
    <source>
        <dbReference type="Proteomes" id="UP000823775"/>
    </source>
</evidence>
<sequence length="196" mass="20799">MAIVIGNLKEVIHPDTLKAAAAEFISMFIFVFASEGCAIAFTNTLMSDGAVMPGGGFISAAISHAFSLFVAVSVSANISGGHVNPAVTFGAFIGGYITFYRSVLYWIAQLLGSVAALFLLKFATGGLNTSAYALRGGATPWNAIIFEAMMTFGLVYTVYATTIDPKRGTWNALPQLQLVSLLVPTPWLVGVFMVRQ</sequence>
<dbReference type="Gene3D" id="1.20.1080.10">
    <property type="entry name" value="Glycerol uptake facilitator protein"/>
    <property type="match status" value="1"/>
</dbReference>
<dbReference type="InterPro" id="IPR000425">
    <property type="entry name" value="MIP"/>
</dbReference>